<dbReference type="AlphaFoldDB" id="A0A3B6V9G0"/>
<accession>A0A3B6V9G0</accession>
<protein>
    <recommendedName>
        <fullName evidence="3">Flagellar biosynthesis protein FlgN</fullName>
    </recommendedName>
</protein>
<dbReference type="Pfam" id="PF05130">
    <property type="entry name" value="FlgN"/>
    <property type="match status" value="1"/>
</dbReference>
<organism evidence="1 2">
    <name type="scientific">Brachyspira hyodysenteriae (strain ATCC 49526 / WA1)</name>
    <dbReference type="NCBI Taxonomy" id="565034"/>
    <lineage>
        <taxon>Bacteria</taxon>
        <taxon>Pseudomonadati</taxon>
        <taxon>Spirochaetota</taxon>
        <taxon>Spirochaetia</taxon>
        <taxon>Brachyspirales</taxon>
        <taxon>Brachyspiraceae</taxon>
        <taxon>Brachyspira</taxon>
    </lineage>
</organism>
<evidence type="ECO:0000313" key="1">
    <source>
        <dbReference type="EMBL" id="ACN83965.1"/>
    </source>
</evidence>
<dbReference type="EMBL" id="CP001357">
    <property type="protein sequence ID" value="ACN83965.1"/>
    <property type="molecule type" value="Genomic_DNA"/>
</dbReference>
<reference evidence="1 2" key="1">
    <citation type="journal article" date="2009" name="PLoS ONE">
        <title>Genome sequence of the pathogenic intestinal spirochete Brachyspira hyodysenteriae reveals adaptations to its lifestyle in the porcine large intestine.</title>
        <authorList>
            <person name="Bellgard M.I."/>
            <person name="Wanchanthuek P."/>
            <person name="La T."/>
            <person name="Ryan K."/>
            <person name="Moolhuijzen P."/>
            <person name="Albertyn Z."/>
            <person name="Shaban B."/>
            <person name="Motro Y."/>
            <person name="Dunn D.S."/>
            <person name="Schibeci D."/>
            <person name="Hunter A."/>
            <person name="Barrero R."/>
            <person name="Phillips N.D."/>
            <person name="Hampson D.J."/>
        </authorList>
    </citation>
    <scope>NUCLEOTIDE SEQUENCE [LARGE SCALE GENOMIC DNA]</scope>
    <source>
        <strain evidence="2">ATCC 49526 / WA1</strain>
    </source>
</reference>
<gene>
    <name evidence="1" type="ordered locus">BHWA1_01493</name>
</gene>
<dbReference type="KEGG" id="bhy:BHWA1_01493"/>
<dbReference type="InterPro" id="IPR007809">
    <property type="entry name" value="FlgN-like"/>
</dbReference>
<evidence type="ECO:0000313" key="2">
    <source>
        <dbReference type="Proteomes" id="UP000001803"/>
    </source>
</evidence>
<dbReference type="GO" id="GO:0044780">
    <property type="term" value="P:bacterial-type flagellum assembly"/>
    <property type="evidence" value="ECO:0007669"/>
    <property type="project" value="InterPro"/>
</dbReference>
<sequence>MVFMFNLYEELTKIEILLSKEIEVYKIILEDEEKKVNSIINTRLQDIHLYCDHQNEKMTEANELRKMRENVIDLIVLNKFPHLSETATLSDIIRRIPLNKTARISALRLELVTLMARLKHLNKLAPKLFDEALDLFANMKEVLNESKKVGYNNKGKEHVVNRKLSVLVNKQV</sequence>
<proteinExistence type="predicted"/>
<dbReference type="Proteomes" id="UP000001803">
    <property type="component" value="Chromosome"/>
</dbReference>
<keyword evidence="2" id="KW-1185">Reference proteome</keyword>
<dbReference type="STRING" id="565034.BHWA1_01493"/>
<evidence type="ECO:0008006" key="3">
    <source>
        <dbReference type="Google" id="ProtNLM"/>
    </source>
</evidence>
<name>A0A3B6V9G0_BRAHW</name>